<dbReference type="InterPro" id="IPR016187">
    <property type="entry name" value="CTDL_fold"/>
</dbReference>
<sequence length="150" mass="16703">HDNIYSFTRDLCEIIGAVALSFTCEGFATDLSERFVLGSGSMDWVSAQAHCRNQNTGLARVRNQEENELLQKMASQQRVWIGMVRMSWTWLDGSEASFVPWKPSHPLSGGDANCAVLDVNSGTLGVVDKSCAEKHPFFCYSSENLDIIFF</sequence>
<dbReference type="AlphaFoldDB" id="A0A3B5A1N7"/>
<name>A0A3B5A1N7_9TELE</name>
<dbReference type="Gene3D" id="3.10.100.10">
    <property type="entry name" value="Mannose-Binding Protein A, subunit A"/>
    <property type="match status" value="1"/>
</dbReference>
<feature type="domain" description="C-type lectin" evidence="1">
    <location>
        <begin position="35"/>
        <end position="140"/>
    </location>
</feature>
<dbReference type="InterPro" id="IPR001304">
    <property type="entry name" value="C-type_lectin-like"/>
</dbReference>
<dbReference type="Ensembl" id="ENSSPAT00000014771.1">
    <property type="protein sequence ID" value="ENSSPAP00000014530.1"/>
    <property type="gene ID" value="ENSSPAG00000010987.1"/>
</dbReference>
<reference evidence="2" key="1">
    <citation type="submission" date="2023-09" db="UniProtKB">
        <authorList>
            <consortium name="Ensembl"/>
        </authorList>
    </citation>
    <scope>IDENTIFICATION</scope>
</reference>
<dbReference type="STRING" id="144197.ENSSPAP00000014530"/>
<dbReference type="SMART" id="SM00034">
    <property type="entry name" value="CLECT"/>
    <property type="match status" value="1"/>
</dbReference>
<dbReference type="GeneTree" id="ENSGT00940000175719"/>
<proteinExistence type="predicted"/>
<dbReference type="PANTHER" id="PTHR45784">
    <property type="entry name" value="C-TYPE LECTIN DOMAIN FAMILY 20 MEMBER A-RELATED"/>
    <property type="match status" value="1"/>
</dbReference>
<dbReference type="PANTHER" id="PTHR45784:SF3">
    <property type="entry name" value="C-TYPE LECTIN DOMAIN FAMILY 4 MEMBER K-LIKE-RELATED"/>
    <property type="match status" value="1"/>
</dbReference>
<dbReference type="InterPro" id="IPR016186">
    <property type="entry name" value="C-type_lectin-like/link_sf"/>
</dbReference>
<evidence type="ECO:0000259" key="1">
    <source>
        <dbReference type="PROSITE" id="PS50041"/>
    </source>
</evidence>
<organism evidence="2">
    <name type="scientific">Stegastes partitus</name>
    <name type="common">bicolor damselfish</name>
    <dbReference type="NCBI Taxonomy" id="144197"/>
    <lineage>
        <taxon>Eukaryota</taxon>
        <taxon>Metazoa</taxon>
        <taxon>Chordata</taxon>
        <taxon>Craniata</taxon>
        <taxon>Vertebrata</taxon>
        <taxon>Euteleostomi</taxon>
        <taxon>Actinopterygii</taxon>
        <taxon>Neopterygii</taxon>
        <taxon>Teleostei</taxon>
        <taxon>Neoteleostei</taxon>
        <taxon>Acanthomorphata</taxon>
        <taxon>Ovalentaria</taxon>
        <taxon>Pomacentridae</taxon>
        <taxon>Stegastes</taxon>
    </lineage>
</organism>
<evidence type="ECO:0000313" key="2">
    <source>
        <dbReference type="Ensembl" id="ENSSPAP00000014530.1"/>
    </source>
</evidence>
<accession>A0A3B5A1N7</accession>
<protein>
    <recommendedName>
        <fullName evidence="1">C-type lectin domain-containing protein</fullName>
    </recommendedName>
</protein>
<dbReference type="Pfam" id="PF00059">
    <property type="entry name" value="Lectin_C"/>
    <property type="match status" value="1"/>
</dbReference>
<dbReference type="PROSITE" id="PS50041">
    <property type="entry name" value="C_TYPE_LECTIN_2"/>
    <property type="match status" value="1"/>
</dbReference>
<dbReference type="SUPFAM" id="SSF56436">
    <property type="entry name" value="C-type lectin-like"/>
    <property type="match status" value="1"/>
</dbReference>